<dbReference type="RefSeq" id="WP_184748636.1">
    <property type="nucleotide sequence ID" value="NZ_JACHGJ010000011.1"/>
</dbReference>
<dbReference type="InterPro" id="IPR013792">
    <property type="entry name" value="RNA3'P_cycl/enolpyr_Trfase_a/b"/>
</dbReference>
<dbReference type="GO" id="GO:0003866">
    <property type="term" value="F:3-phosphoshikimate 1-carboxyvinyltransferase activity"/>
    <property type="evidence" value="ECO:0007669"/>
    <property type="project" value="UniProtKB-UniRule"/>
</dbReference>
<dbReference type="PANTHER" id="PTHR21090">
    <property type="entry name" value="AROM/DEHYDROQUINATE SYNTHASE"/>
    <property type="match status" value="1"/>
</dbReference>
<keyword evidence="3 7" id="KW-0028">Amino-acid biosynthesis</keyword>
<evidence type="ECO:0000313" key="9">
    <source>
        <dbReference type="EMBL" id="MBB6482400.1"/>
    </source>
</evidence>
<dbReference type="GO" id="GO:0008652">
    <property type="term" value="P:amino acid biosynthetic process"/>
    <property type="evidence" value="ECO:0007669"/>
    <property type="project" value="UniProtKB-KW"/>
</dbReference>
<gene>
    <name evidence="7" type="primary">aroA</name>
    <name evidence="9" type="ORF">HNR50_004093</name>
</gene>
<dbReference type="InterPro" id="IPR023193">
    <property type="entry name" value="EPSP_synthase_CS"/>
</dbReference>
<feature type="binding site" evidence="7">
    <location>
        <position position="376"/>
    </location>
    <ligand>
        <name>phosphoenolpyruvate</name>
        <dbReference type="ChEBI" id="CHEBI:58702"/>
    </ligand>
</feature>
<dbReference type="HAMAP" id="MF_00210">
    <property type="entry name" value="EPSP_synth"/>
    <property type="match status" value="1"/>
</dbReference>
<dbReference type="InterPro" id="IPR006264">
    <property type="entry name" value="EPSP_synthase"/>
</dbReference>
<evidence type="ECO:0000259" key="8">
    <source>
        <dbReference type="Pfam" id="PF00275"/>
    </source>
</evidence>
<dbReference type="NCBIfam" id="TIGR01356">
    <property type="entry name" value="aroA"/>
    <property type="match status" value="1"/>
</dbReference>
<dbReference type="InterPro" id="IPR036968">
    <property type="entry name" value="Enolpyruvate_Tfrase_sf"/>
</dbReference>
<feature type="binding site" evidence="7">
    <location>
        <position position="335"/>
    </location>
    <ligand>
        <name>phosphoenolpyruvate</name>
        <dbReference type="ChEBI" id="CHEBI:58702"/>
    </ligand>
</feature>
<comment type="subcellular location">
    <subcellularLocation>
        <location evidence="7">Cytoplasm</location>
    </subcellularLocation>
</comment>
<dbReference type="GO" id="GO:0009073">
    <property type="term" value="P:aromatic amino acid family biosynthetic process"/>
    <property type="evidence" value="ECO:0007669"/>
    <property type="project" value="UniProtKB-KW"/>
</dbReference>
<reference evidence="9 10" key="1">
    <citation type="submission" date="2020-08" db="EMBL/GenBank/DDBJ databases">
        <title>Genomic Encyclopedia of Type Strains, Phase IV (KMG-IV): sequencing the most valuable type-strain genomes for metagenomic binning, comparative biology and taxonomic classification.</title>
        <authorList>
            <person name="Goeker M."/>
        </authorList>
    </citation>
    <scope>NUCLEOTIDE SEQUENCE [LARGE SCALE GENOMIC DNA]</scope>
    <source>
        <strain evidence="9 10">DSM 2461</strain>
    </source>
</reference>
<feature type="binding site" evidence="7">
    <location>
        <position position="164"/>
    </location>
    <ligand>
        <name>phosphoenolpyruvate</name>
        <dbReference type="ChEBI" id="CHEBI:58702"/>
    </ligand>
</feature>
<comment type="pathway">
    <text evidence="1 7">Metabolic intermediate biosynthesis; chorismate biosynthesis; chorismate from D-erythrose 4-phosphate and phosphoenolpyruvate: step 6/7.</text>
</comment>
<keyword evidence="10" id="KW-1185">Reference proteome</keyword>
<feature type="binding site" evidence="7">
    <location>
        <position position="119"/>
    </location>
    <ligand>
        <name>phosphoenolpyruvate</name>
        <dbReference type="ChEBI" id="CHEBI:58702"/>
    </ligand>
</feature>
<dbReference type="Gene3D" id="3.65.10.10">
    <property type="entry name" value="Enolpyruvate transferase domain"/>
    <property type="match status" value="2"/>
</dbReference>
<feature type="binding site" evidence="7">
    <location>
        <position position="21"/>
    </location>
    <ligand>
        <name>3-phosphoshikimate</name>
        <dbReference type="ChEBI" id="CHEBI:145989"/>
    </ligand>
</feature>
<protein>
    <recommendedName>
        <fullName evidence="7">3-phosphoshikimate 1-carboxyvinyltransferase</fullName>
        <ecNumber evidence="7">2.5.1.19</ecNumber>
    </recommendedName>
    <alternativeName>
        <fullName evidence="7">5-enolpyruvylshikimate-3-phosphate synthase</fullName>
        <shortName evidence="7">EPSP synthase</shortName>
        <shortName evidence="7">EPSPS</shortName>
    </alternativeName>
</protein>
<dbReference type="EMBL" id="JACHGJ010000011">
    <property type="protein sequence ID" value="MBB6482400.1"/>
    <property type="molecule type" value="Genomic_DNA"/>
</dbReference>
<feature type="binding site" evidence="7">
    <location>
        <position position="327"/>
    </location>
    <ligand>
        <name>3-phosphoshikimate</name>
        <dbReference type="ChEBI" id="CHEBI:145989"/>
    </ligand>
</feature>
<comment type="catalytic activity">
    <reaction evidence="6">
        <text>3-phosphoshikimate + phosphoenolpyruvate = 5-O-(1-carboxyvinyl)-3-phosphoshikimate + phosphate</text>
        <dbReference type="Rhea" id="RHEA:21256"/>
        <dbReference type="ChEBI" id="CHEBI:43474"/>
        <dbReference type="ChEBI" id="CHEBI:57701"/>
        <dbReference type="ChEBI" id="CHEBI:58702"/>
        <dbReference type="ChEBI" id="CHEBI:145989"/>
        <dbReference type="EC" id="2.5.1.19"/>
    </reaction>
    <physiologicalReaction direction="left-to-right" evidence="6">
        <dbReference type="Rhea" id="RHEA:21257"/>
    </physiologicalReaction>
</comment>
<keyword evidence="7" id="KW-0963">Cytoplasm</keyword>
<keyword evidence="5 7" id="KW-0057">Aromatic amino acid biosynthesis</keyword>
<feature type="binding site" evidence="7">
    <location>
        <position position="91"/>
    </location>
    <ligand>
        <name>phosphoenolpyruvate</name>
        <dbReference type="ChEBI" id="CHEBI:58702"/>
    </ligand>
</feature>
<comment type="function">
    <text evidence="7">Catalyzes the transfer of the enolpyruvyl moiety of phosphoenolpyruvate (PEP) to the 5-hydroxyl of shikimate-3-phosphate (S3P) to produce enolpyruvyl shikimate-3-phosphate and inorganic phosphate.</text>
</comment>
<feature type="binding site" evidence="7">
    <location>
        <position position="331"/>
    </location>
    <ligand>
        <name>3-phosphoshikimate</name>
        <dbReference type="ChEBI" id="CHEBI:145989"/>
    </ligand>
</feature>
<comment type="similarity">
    <text evidence="2 7">Belongs to the EPSP synthase family.</text>
</comment>
<evidence type="ECO:0000256" key="6">
    <source>
        <dbReference type="ARBA" id="ARBA00044633"/>
    </source>
</evidence>
<feature type="binding site" evidence="7">
    <location>
        <position position="25"/>
    </location>
    <ligand>
        <name>3-phosphoshikimate</name>
        <dbReference type="ChEBI" id="CHEBI:145989"/>
    </ligand>
</feature>
<evidence type="ECO:0000256" key="1">
    <source>
        <dbReference type="ARBA" id="ARBA00004811"/>
    </source>
</evidence>
<sequence>MIAEAGPSRLKGSINIPASKSHSIRALLIATLADGTSTLTNLLDSADVRSCMEACRALGARITSENGTFTVVGTGGKLTAPQDPIDVGNSGTTIYLIASLAGLTDKPITFDGDEQIRNRSAANLLNALSELGANVKSSERGCAPFTISGPAAGGEISIECPTSQYLSSLLLAAPLFNGETIINVPLLNEQPYAEITLRWLDEQGIRYTNENFKRFIIPGGQKYKAFNKAIPADFSSGTFFLCAAAITGSELTLNGLDMTDSQGDKDVVHMLEKLGCETEIGADYITIKGRPMKGCTLDLNATPDALPALAVTACYAEGETHLANVPQARMKETDRIDVMTKELRKMGAHIDELEDGMIIRKSKLTGTDVKGHGDHRVVMSLAIAALGASGVNRIDTAEAVDITFPGFFELLNKLRA</sequence>
<proteinExistence type="inferred from homology"/>
<dbReference type="GO" id="GO:0005737">
    <property type="term" value="C:cytoplasm"/>
    <property type="evidence" value="ECO:0007669"/>
    <property type="project" value="UniProtKB-SubCell"/>
</dbReference>
<dbReference type="SUPFAM" id="SSF55205">
    <property type="entry name" value="EPT/RTPC-like"/>
    <property type="match status" value="1"/>
</dbReference>
<comment type="caution">
    <text evidence="9">The sequence shown here is derived from an EMBL/GenBank/DDBJ whole genome shotgun (WGS) entry which is preliminary data.</text>
</comment>
<dbReference type="Pfam" id="PF00275">
    <property type="entry name" value="EPSP_synthase"/>
    <property type="match status" value="1"/>
</dbReference>
<dbReference type="AlphaFoldDB" id="A0A841RHB1"/>
<keyword evidence="4 7" id="KW-0808">Transferase</keyword>
<dbReference type="InterPro" id="IPR001986">
    <property type="entry name" value="Enolpyruvate_Tfrase_dom"/>
</dbReference>
<dbReference type="EC" id="2.5.1.19" evidence="7"/>
<dbReference type="PIRSF" id="PIRSF000505">
    <property type="entry name" value="EPSPS"/>
    <property type="match status" value="1"/>
</dbReference>
<evidence type="ECO:0000256" key="4">
    <source>
        <dbReference type="ARBA" id="ARBA00022679"/>
    </source>
</evidence>
<name>A0A841RHB1_9SPIO</name>
<evidence type="ECO:0000256" key="3">
    <source>
        <dbReference type="ARBA" id="ARBA00022605"/>
    </source>
</evidence>
<feature type="binding site" evidence="7">
    <location>
        <position position="163"/>
    </location>
    <ligand>
        <name>3-phosphoshikimate</name>
        <dbReference type="ChEBI" id="CHEBI:145989"/>
    </ligand>
</feature>
<dbReference type="UniPathway" id="UPA00053">
    <property type="reaction ID" value="UER00089"/>
</dbReference>
<dbReference type="PROSITE" id="PS00885">
    <property type="entry name" value="EPSP_SYNTHASE_2"/>
    <property type="match status" value="1"/>
</dbReference>
<feature type="binding site" evidence="7">
    <location>
        <position position="162"/>
    </location>
    <ligand>
        <name>3-phosphoshikimate</name>
        <dbReference type="ChEBI" id="CHEBI:145989"/>
    </ligand>
</feature>
<dbReference type="CDD" id="cd01556">
    <property type="entry name" value="EPSP_synthase"/>
    <property type="match status" value="1"/>
</dbReference>
<organism evidence="9 10">
    <name type="scientific">Spirochaeta isovalerica</name>
    <dbReference type="NCBI Taxonomy" id="150"/>
    <lineage>
        <taxon>Bacteria</taxon>
        <taxon>Pseudomonadati</taxon>
        <taxon>Spirochaetota</taxon>
        <taxon>Spirochaetia</taxon>
        <taxon>Spirochaetales</taxon>
        <taxon>Spirochaetaceae</taxon>
        <taxon>Spirochaeta</taxon>
    </lineage>
</organism>
<comment type="subunit">
    <text evidence="7">Monomer.</text>
</comment>
<evidence type="ECO:0000256" key="7">
    <source>
        <dbReference type="HAMAP-Rule" id="MF_00210"/>
    </source>
</evidence>
<evidence type="ECO:0000313" key="10">
    <source>
        <dbReference type="Proteomes" id="UP000587760"/>
    </source>
</evidence>
<feature type="binding site" evidence="7">
    <location>
        <position position="164"/>
    </location>
    <ligand>
        <name>3-phosphoshikimate</name>
        <dbReference type="ChEBI" id="CHEBI:145989"/>
    </ligand>
</feature>
<feature type="active site" description="Proton acceptor" evidence="7">
    <location>
        <position position="304"/>
    </location>
</feature>
<dbReference type="GO" id="GO:0009423">
    <property type="term" value="P:chorismate biosynthetic process"/>
    <property type="evidence" value="ECO:0007669"/>
    <property type="project" value="UniProtKB-UniRule"/>
</dbReference>
<dbReference type="PANTHER" id="PTHR21090:SF5">
    <property type="entry name" value="PENTAFUNCTIONAL AROM POLYPEPTIDE"/>
    <property type="match status" value="1"/>
</dbReference>
<feature type="domain" description="Enolpyruvate transferase" evidence="8">
    <location>
        <begin position="6"/>
        <end position="410"/>
    </location>
</feature>
<feature type="binding site" evidence="7">
    <location>
        <position position="304"/>
    </location>
    <ligand>
        <name>3-phosphoshikimate</name>
        <dbReference type="ChEBI" id="CHEBI:145989"/>
    </ligand>
</feature>
<feature type="binding site" evidence="7">
    <location>
        <position position="20"/>
    </location>
    <ligand>
        <name>phosphoenolpyruvate</name>
        <dbReference type="ChEBI" id="CHEBI:58702"/>
    </ligand>
</feature>
<evidence type="ECO:0000256" key="2">
    <source>
        <dbReference type="ARBA" id="ARBA00009948"/>
    </source>
</evidence>
<comment type="caution">
    <text evidence="7">Lacks conserved residue(s) required for the propagation of feature annotation.</text>
</comment>
<dbReference type="Proteomes" id="UP000587760">
    <property type="component" value="Unassembled WGS sequence"/>
</dbReference>
<evidence type="ECO:0000256" key="5">
    <source>
        <dbReference type="ARBA" id="ARBA00023141"/>
    </source>
</evidence>
<feature type="binding site" evidence="7">
    <location>
        <position position="20"/>
    </location>
    <ligand>
        <name>3-phosphoshikimate</name>
        <dbReference type="ChEBI" id="CHEBI:145989"/>
    </ligand>
</feature>
<accession>A0A841RHB1</accession>